<dbReference type="RefSeq" id="WP_114464097.1">
    <property type="nucleotide sequence ID" value="NZ_QPIW01000036.1"/>
</dbReference>
<feature type="transmembrane region" description="Helical" evidence="1">
    <location>
        <begin position="71"/>
        <end position="91"/>
    </location>
</feature>
<gene>
    <name evidence="3" type="ORF">DVG78_26940</name>
</gene>
<evidence type="ECO:0000259" key="2">
    <source>
        <dbReference type="Pfam" id="PF06580"/>
    </source>
</evidence>
<reference evidence="3 4" key="1">
    <citation type="submission" date="2018-07" db="EMBL/GenBank/DDBJ databases">
        <title>Genome analysis of Runella aurantiaca.</title>
        <authorList>
            <person name="Yang X."/>
        </authorList>
    </citation>
    <scope>NUCLEOTIDE SEQUENCE [LARGE SCALE GENOMIC DNA]</scope>
    <source>
        <strain evidence="3 4">YX9</strain>
    </source>
</reference>
<keyword evidence="1" id="KW-0472">Membrane</keyword>
<evidence type="ECO:0000256" key="1">
    <source>
        <dbReference type="SAM" id="Phobius"/>
    </source>
</evidence>
<dbReference type="AlphaFoldDB" id="A0A369I6G4"/>
<dbReference type="InterPro" id="IPR050640">
    <property type="entry name" value="Bact_2-comp_sensor_kinase"/>
</dbReference>
<sequence>MAHRKLYIQTIILSSLSIASIYLVLGLIRSTQYVWLLLLVDFVRIFTFSVFFWVFNLGLFSYFSQKMTQNWAYFLVIFITSVCAYFAMLFISDSLSIIAEIKGVRPVGIGFRGVVANLLIITFLYSTTIFSKFKEIESENERLKRNQLESQLSQLKAQLNPHFLFNSLNTLKAMVEDKDENSVEYLIKLSEVYRYFLDNSESHLVTVHAELKIAQAYFFMLKNRFEDNISLKITLSPKASEQKIPAMSLQLLIENAVKHNVISRSKPLEICIYDSEDQLIVKNNFQPKRSVERSTKIGLQNLNNRSKLLSHKEIKVDKTDISFIVNIPFA</sequence>
<accession>A0A369I6G4</accession>
<dbReference type="OrthoDB" id="927174at2"/>
<evidence type="ECO:0000313" key="3">
    <source>
        <dbReference type="EMBL" id="RDB02754.1"/>
    </source>
</evidence>
<keyword evidence="1" id="KW-1133">Transmembrane helix</keyword>
<proteinExistence type="predicted"/>
<dbReference type="Pfam" id="PF06580">
    <property type="entry name" value="His_kinase"/>
    <property type="match status" value="1"/>
</dbReference>
<dbReference type="GO" id="GO:0000155">
    <property type="term" value="F:phosphorelay sensor kinase activity"/>
    <property type="evidence" value="ECO:0007669"/>
    <property type="project" value="InterPro"/>
</dbReference>
<protein>
    <recommendedName>
        <fullName evidence="2">Signal transduction histidine kinase internal region domain-containing protein</fullName>
    </recommendedName>
</protein>
<keyword evidence="4" id="KW-1185">Reference proteome</keyword>
<organism evidence="3 4">
    <name type="scientific">Runella aurantiaca</name>
    <dbReference type="NCBI Taxonomy" id="2282308"/>
    <lineage>
        <taxon>Bacteria</taxon>
        <taxon>Pseudomonadati</taxon>
        <taxon>Bacteroidota</taxon>
        <taxon>Cytophagia</taxon>
        <taxon>Cytophagales</taxon>
        <taxon>Spirosomataceae</taxon>
        <taxon>Runella</taxon>
    </lineage>
</organism>
<evidence type="ECO:0000313" key="4">
    <source>
        <dbReference type="Proteomes" id="UP000253141"/>
    </source>
</evidence>
<feature type="transmembrane region" description="Helical" evidence="1">
    <location>
        <begin position="7"/>
        <end position="28"/>
    </location>
</feature>
<feature type="transmembrane region" description="Helical" evidence="1">
    <location>
        <begin position="111"/>
        <end position="130"/>
    </location>
</feature>
<feature type="domain" description="Signal transduction histidine kinase internal region" evidence="2">
    <location>
        <begin position="151"/>
        <end position="228"/>
    </location>
</feature>
<dbReference type="Proteomes" id="UP000253141">
    <property type="component" value="Unassembled WGS sequence"/>
</dbReference>
<dbReference type="PANTHER" id="PTHR34220">
    <property type="entry name" value="SENSOR HISTIDINE KINASE YPDA"/>
    <property type="match status" value="1"/>
</dbReference>
<comment type="caution">
    <text evidence="3">The sequence shown here is derived from an EMBL/GenBank/DDBJ whole genome shotgun (WGS) entry which is preliminary data.</text>
</comment>
<dbReference type="EMBL" id="QPIW01000036">
    <property type="protein sequence ID" value="RDB02754.1"/>
    <property type="molecule type" value="Genomic_DNA"/>
</dbReference>
<name>A0A369I6G4_9BACT</name>
<dbReference type="InterPro" id="IPR010559">
    <property type="entry name" value="Sig_transdc_His_kin_internal"/>
</dbReference>
<feature type="transmembrane region" description="Helical" evidence="1">
    <location>
        <begin position="34"/>
        <end position="59"/>
    </location>
</feature>
<dbReference type="GO" id="GO:0016020">
    <property type="term" value="C:membrane"/>
    <property type="evidence" value="ECO:0007669"/>
    <property type="project" value="InterPro"/>
</dbReference>
<dbReference type="PANTHER" id="PTHR34220:SF7">
    <property type="entry name" value="SENSOR HISTIDINE KINASE YPDA"/>
    <property type="match status" value="1"/>
</dbReference>
<keyword evidence="1" id="KW-0812">Transmembrane</keyword>